<feature type="domain" description="NECAP PHear" evidence="5">
    <location>
        <begin position="4"/>
        <end position="162"/>
    </location>
</feature>
<evidence type="ECO:0000313" key="6">
    <source>
        <dbReference type="EMBL" id="SVE74880.1"/>
    </source>
</evidence>
<protein>
    <submittedName>
        <fullName evidence="6">EOG090X0G5X</fullName>
    </submittedName>
</protein>
<reference evidence="6" key="1">
    <citation type="submission" date="2018-08" db="EMBL/GenBank/DDBJ databases">
        <authorList>
            <person name="Cornetti L."/>
        </authorList>
    </citation>
    <scope>NUCLEOTIDE SEQUENCE</scope>
    <source>
        <strain evidence="6">AU-BEG-1</strain>
    </source>
</reference>
<comment type="similarity">
    <text evidence="1">Belongs to the NECAP family.</text>
</comment>
<evidence type="ECO:0000256" key="1">
    <source>
        <dbReference type="ARBA" id="ARBA00007736"/>
    </source>
</evidence>
<evidence type="ECO:0000259" key="5">
    <source>
        <dbReference type="Pfam" id="PF07933"/>
    </source>
</evidence>
<keyword evidence="3" id="KW-0254">Endocytosis</keyword>
<accession>A0A4Y7LZQ1</accession>
<dbReference type="SUPFAM" id="SSF50729">
    <property type="entry name" value="PH domain-like"/>
    <property type="match status" value="1"/>
</dbReference>
<organism evidence="6">
    <name type="scientific">Daphnia carinata</name>
    <dbReference type="NCBI Taxonomy" id="120202"/>
    <lineage>
        <taxon>Eukaryota</taxon>
        <taxon>Metazoa</taxon>
        <taxon>Ecdysozoa</taxon>
        <taxon>Arthropoda</taxon>
        <taxon>Crustacea</taxon>
        <taxon>Branchiopoda</taxon>
        <taxon>Diplostraca</taxon>
        <taxon>Cladocera</taxon>
        <taxon>Anomopoda</taxon>
        <taxon>Daphniidae</taxon>
        <taxon>Daphnia</taxon>
    </lineage>
</organism>
<dbReference type="FunFam" id="2.30.29.30:FF:000064">
    <property type="entry name" value="Adaptin ear-binding coat-associated protein 1"/>
    <property type="match status" value="1"/>
</dbReference>
<dbReference type="Pfam" id="PF07933">
    <property type="entry name" value="DUF1681"/>
    <property type="match status" value="1"/>
</dbReference>
<evidence type="ECO:0000256" key="4">
    <source>
        <dbReference type="ARBA" id="ARBA00022927"/>
    </source>
</evidence>
<dbReference type="GO" id="GO:0015031">
    <property type="term" value="P:protein transport"/>
    <property type="evidence" value="ECO:0007669"/>
    <property type="project" value="UniProtKB-KW"/>
</dbReference>
<dbReference type="GO" id="GO:0006897">
    <property type="term" value="P:endocytosis"/>
    <property type="evidence" value="ECO:0007669"/>
    <property type="project" value="UniProtKB-KW"/>
</dbReference>
<dbReference type="GO" id="GO:0030125">
    <property type="term" value="C:clathrin vesicle coat"/>
    <property type="evidence" value="ECO:0007669"/>
    <property type="project" value="TreeGrafter"/>
</dbReference>
<dbReference type="OrthoDB" id="10265489at2759"/>
<dbReference type="CDD" id="cd13228">
    <property type="entry name" value="PHear_NECAP"/>
    <property type="match status" value="1"/>
</dbReference>
<dbReference type="InterPro" id="IPR011993">
    <property type="entry name" value="PH-like_dom_sf"/>
</dbReference>
<evidence type="ECO:0000256" key="2">
    <source>
        <dbReference type="ARBA" id="ARBA00022448"/>
    </source>
</evidence>
<evidence type="ECO:0000256" key="3">
    <source>
        <dbReference type="ARBA" id="ARBA00022583"/>
    </source>
</evidence>
<dbReference type="AlphaFoldDB" id="A0A4Y7LZQ1"/>
<dbReference type="PANTHER" id="PTHR12847:SF9">
    <property type="entry name" value="NECAP-LIKE PROTEIN CG9132"/>
    <property type="match status" value="1"/>
</dbReference>
<dbReference type="EMBL" id="LR005261">
    <property type="protein sequence ID" value="SVE74880.1"/>
    <property type="molecule type" value="mRNA"/>
</dbReference>
<dbReference type="InterPro" id="IPR012466">
    <property type="entry name" value="NECAP_PHear"/>
</dbReference>
<gene>
    <name evidence="6" type="primary">EOG090X0G5X</name>
</gene>
<dbReference type="Gene3D" id="2.30.29.30">
    <property type="entry name" value="Pleckstrin-homology domain (PH domain)/Phosphotyrosine-binding domain (PTB)"/>
    <property type="match status" value="1"/>
</dbReference>
<dbReference type="PANTHER" id="PTHR12847">
    <property type="entry name" value="ATP-BINDING CASSETTE ABC TRANSPORTER-RELATED"/>
    <property type="match status" value="1"/>
</dbReference>
<name>A0A4Y7LZQ1_9CRUS</name>
<keyword evidence="4" id="KW-0653">Protein transport</keyword>
<proteinExistence type="evidence at transcript level"/>
<keyword evidence="2" id="KW-0813">Transport</keyword>
<sequence>MEDYEAILLVKQEVFVFKIPPRTSNRGYRAADWNLSAPDWTGRMRLLAKGTECILKLEDKVSGELFAKCPVDTYPGIAIEAVSDSSRYFVVRIQDDSGRAAFIGVGFADRSDSFDLNVALQDHFKWVKQSQEIEKEGATEEAAKPRLDLSFKAGETIKINMKIGKKDGDGASKPKTKPLGGYLIPATLIYRPPVSSNWVRVVVRLLIGYYRSACLFCYSLSSHTTDTLNFLFFSSNGAIFFIPLKNFWRRRKKKQMV</sequence>